<accession>A0A7S1SU87</accession>
<dbReference type="InterPro" id="IPR018506">
    <property type="entry name" value="Cyt_B5_heme-BS"/>
</dbReference>
<evidence type="ECO:0000259" key="6">
    <source>
        <dbReference type="PROSITE" id="PS50255"/>
    </source>
</evidence>
<dbReference type="InterPro" id="IPR050668">
    <property type="entry name" value="Cytochrome_b5"/>
</dbReference>
<dbReference type="SMART" id="SM01117">
    <property type="entry name" value="Cyt-b5"/>
    <property type="match status" value="1"/>
</dbReference>
<sequence length="134" mass="14675">MEAWDNLLAATGATTDQLLFGLGVILVSLIILLVRSKGSEEAAARDGAEETKTFTRAEVAAHSKEDDLWIILKTREHNKHRVYDVTAYVEEHPGGLSIMNNAGSDSTAGFYGSQHPPRVFDLIDEFYIGDLADP</sequence>
<dbReference type="PRINTS" id="PR00363">
    <property type="entry name" value="CYTOCHROMEB5"/>
</dbReference>
<keyword evidence="5" id="KW-1133">Transmembrane helix</keyword>
<name>A0A7S1SU87_9CHLO</name>
<protein>
    <recommendedName>
        <fullName evidence="6">Cytochrome b5 heme-binding domain-containing protein</fullName>
    </recommendedName>
</protein>
<keyword evidence="1 5" id="KW-0349">Heme</keyword>
<keyword evidence="5" id="KW-0472">Membrane</keyword>
<dbReference type="PANTHER" id="PTHR19359:SF95">
    <property type="entry name" value="CYTOCHROME B5 TYPE B"/>
    <property type="match status" value="1"/>
</dbReference>
<feature type="transmembrane region" description="Helical" evidence="5">
    <location>
        <begin position="18"/>
        <end position="35"/>
    </location>
</feature>
<dbReference type="SUPFAM" id="SSF55856">
    <property type="entry name" value="Cytochrome b5-like heme/steroid binding domain"/>
    <property type="match status" value="1"/>
</dbReference>
<evidence type="ECO:0000256" key="2">
    <source>
        <dbReference type="ARBA" id="ARBA00022723"/>
    </source>
</evidence>
<dbReference type="GO" id="GO:0020037">
    <property type="term" value="F:heme binding"/>
    <property type="evidence" value="ECO:0007669"/>
    <property type="project" value="UniProtKB-UniRule"/>
</dbReference>
<keyword evidence="3 5" id="KW-0408">Iron</keyword>
<dbReference type="InterPro" id="IPR001199">
    <property type="entry name" value="Cyt_B5-like_heme/steroid-bd"/>
</dbReference>
<evidence type="ECO:0000313" key="7">
    <source>
        <dbReference type="EMBL" id="CAD9209287.1"/>
    </source>
</evidence>
<evidence type="ECO:0000256" key="1">
    <source>
        <dbReference type="ARBA" id="ARBA00022617"/>
    </source>
</evidence>
<reference evidence="7" key="1">
    <citation type="submission" date="2021-01" db="EMBL/GenBank/DDBJ databases">
        <authorList>
            <person name="Corre E."/>
            <person name="Pelletier E."/>
            <person name="Niang G."/>
            <person name="Scheremetjew M."/>
            <person name="Finn R."/>
            <person name="Kale V."/>
            <person name="Holt S."/>
            <person name="Cochrane G."/>
            <person name="Meng A."/>
            <person name="Brown T."/>
            <person name="Cohen L."/>
        </authorList>
    </citation>
    <scope>NUCLEOTIDE SEQUENCE</scope>
    <source>
        <strain evidence="7">PLY429</strain>
    </source>
</reference>
<evidence type="ECO:0000256" key="5">
    <source>
        <dbReference type="RuleBase" id="RU362121"/>
    </source>
</evidence>
<dbReference type="Pfam" id="PF00173">
    <property type="entry name" value="Cyt-b5"/>
    <property type="match status" value="1"/>
</dbReference>
<dbReference type="GO" id="GO:0046872">
    <property type="term" value="F:metal ion binding"/>
    <property type="evidence" value="ECO:0007669"/>
    <property type="project" value="UniProtKB-UniRule"/>
</dbReference>
<organism evidence="7">
    <name type="scientific">Tetraselmis chuii</name>
    <dbReference type="NCBI Taxonomy" id="63592"/>
    <lineage>
        <taxon>Eukaryota</taxon>
        <taxon>Viridiplantae</taxon>
        <taxon>Chlorophyta</taxon>
        <taxon>core chlorophytes</taxon>
        <taxon>Chlorodendrophyceae</taxon>
        <taxon>Chlorodendrales</taxon>
        <taxon>Chlorodendraceae</taxon>
        <taxon>Tetraselmis</taxon>
    </lineage>
</organism>
<evidence type="ECO:0000256" key="4">
    <source>
        <dbReference type="ARBA" id="ARBA00038168"/>
    </source>
</evidence>
<dbReference type="InterPro" id="IPR036400">
    <property type="entry name" value="Cyt_B5-like_heme/steroid_sf"/>
</dbReference>
<dbReference type="PROSITE" id="PS50255">
    <property type="entry name" value="CYTOCHROME_B5_2"/>
    <property type="match status" value="1"/>
</dbReference>
<dbReference type="PROSITE" id="PS00191">
    <property type="entry name" value="CYTOCHROME_B5_1"/>
    <property type="match status" value="1"/>
</dbReference>
<dbReference type="EMBL" id="HBGG01022204">
    <property type="protein sequence ID" value="CAD9209287.1"/>
    <property type="molecule type" value="Transcribed_RNA"/>
</dbReference>
<dbReference type="GO" id="GO:0016020">
    <property type="term" value="C:membrane"/>
    <property type="evidence" value="ECO:0007669"/>
    <property type="project" value="TreeGrafter"/>
</dbReference>
<proteinExistence type="inferred from homology"/>
<dbReference type="AlphaFoldDB" id="A0A7S1SU87"/>
<feature type="domain" description="Cytochrome b5 heme-binding" evidence="6">
    <location>
        <begin position="51"/>
        <end position="132"/>
    </location>
</feature>
<gene>
    <name evidence="7" type="ORF">TCHU04912_LOCUS11526</name>
</gene>
<comment type="similarity">
    <text evidence="4 5">Belongs to the cytochrome b5 family.</text>
</comment>
<keyword evidence="5" id="KW-0812">Transmembrane</keyword>
<evidence type="ECO:0000256" key="3">
    <source>
        <dbReference type="ARBA" id="ARBA00023004"/>
    </source>
</evidence>
<dbReference type="PANTHER" id="PTHR19359">
    <property type="entry name" value="CYTOCHROME B5"/>
    <property type="match status" value="1"/>
</dbReference>
<keyword evidence="2 5" id="KW-0479">Metal-binding</keyword>
<dbReference type="Gene3D" id="3.10.120.10">
    <property type="entry name" value="Cytochrome b5-like heme/steroid binding domain"/>
    <property type="match status" value="1"/>
</dbReference>